<evidence type="ECO:0000256" key="3">
    <source>
        <dbReference type="ARBA" id="ARBA00022475"/>
    </source>
</evidence>
<feature type="transmembrane region" description="Helical" evidence="22">
    <location>
        <begin position="200"/>
        <end position="217"/>
    </location>
</feature>
<evidence type="ECO:0000256" key="17">
    <source>
        <dbReference type="ARBA" id="ARBA00041185"/>
    </source>
</evidence>
<keyword evidence="8" id="KW-0133">Cell shape</keyword>
<evidence type="ECO:0000256" key="4">
    <source>
        <dbReference type="ARBA" id="ARBA00022618"/>
    </source>
</evidence>
<evidence type="ECO:0000256" key="20">
    <source>
        <dbReference type="ARBA" id="ARBA00049902"/>
    </source>
</evidence>
<dbReference type="PANTHER" id="PTHR30474:SF2">
    <property type="entry name" value="PEPTIDOGLYCAN GLYCOSYLTRANSFERASE FTSW-RELATED"/>
    <property type="match status" value="1"/>
</dbReference>
<dbReference type="NCBIfam" id="TIGR02614">
    <property type="entry name" value="ftsW"/>
    <property type="match status" value="1"/>
</dbReference>
<feature type="transmembrane region" description="Helical" evidence="22">
    <location>
        <begin position="311"/>
        <end position="335"/>
    </location>
</feature>
<dbReference type="GO" id="GO:0071555">
    <property type="term" value="P:cell wall organization"/>
    <property type="evidence" value="ECO:0007669"/>
    <property type="project" value="UniProtKB-KW"/>
</dbReference>
<feature type="transmembrane region" description="Helical" evidence="22">
    <location>
        <begin position="347"/>
        <end position="371"/>
    </location>
</feature>
<feature type="transmembrane region" description="Helical" evidence="22">
    <location>
        <begin position="222"/>
        <end position="241"/>
    </location>
</feature>
<reference evidence="23 24" key="1">
    <citation type="submission" date="2020-01" db="EMBL/GenBank/DDBJ databases">
        <authorList>
            <person name="Deng T."/>
        </authorList>
    </citation>
    <scope>NUCLEOTIDE SEQUENCE [LARGE SCALE GENOMIC DNA]</scope>
    <source>
        <strain evidence="23 24">5221</strain>
    </source>
</reference>
<protein>
    <recommendedName>
        <fullName evidence="17">Probable peptidoglycan glycosyltransferase FtsW</fullName>
        <ecNumber evidence="19">2.4.99.28</ecNumber>
    </recommendedName>
    <alternativeName>
        <fullName evidence="18">Cell division protein FtsW</fullName>
    </alternativeName>
    <alternativeName>
        <fullName evidence="15">Cell wall polymerase</fullName>
    </alternativeName>
    <alternativeName>
        <fullName evidence="14">Peptidoglycan polymerase</fullName>
    </alternativeName>
</protein>
<comment type="subcellular location">
    <subcellularLocation>
        <location evidence="1">Cell membrane</location>
        <topology evidence="1">Multi-pass membrane protein</topology>
    </subcellularLocation>
</comment>
<dbReference type="GO" id="GO:0015648">
    <property type="term" value="F:lipid-linked peptidoglycan transporter activity"/>
    <property type="evidence" value="ECO:0007669"/>
    <property type="project" value="TreeGrafter"/>
</dbReference>
<feature type="transmembrane region" description="Helical" evidence="22">
    <location>
        <begin position="377"/>
        <end position="401"/>
    </location>
</feature>
<comment type="caution">
    <text evidence="23">The sequence shown here is derived from an EMBL/GenBank/DDBJ whole genome shotgun (WGS) entry which is preliminary data.</text>
</comment>
<keyword evidence="10 22" id="KW-1133">Transmembrane helix</keyword>
<feature type="transmembrane region" description="Helical" evidence="22">
    <location>
        <begin position="43"/>
        <end position="64"/>
    </location>
</feature>
<dbReference type="Pfam" id="PF01098">
    <property type="entry name" value="FTSW_RODA_SPOVE"/>
    <property type="match status" value="1"/>
</dbReference>
<proteinExistence type="inferred from homology"/>
<evidence type="ECO:0000256" key="8">
    <source>
        <dbReference type="ARBA" id="ARBA00022960"/>
    </source>
</evidence>
<keyword evidence="5" id="KW-0328">Glycosyltransferase</keyword>
<name>A0A6N9H933_9MICO</name>
<evidence type="ECO:0000256" key="13">
    <source>
        <dbReference type="ARBA" id="ARBA00023316"/>
    </source>
</evidence>
<comment type="pathway">
    <text evidence="2">Cell wall biogenesis; peptidoglycan biosynthesis.</text>
</comment>
<keyword evidence="11 22" id="KW-0472">Membrane</keyword>
<keyword evidence="9" id="KW-0573">Peptidoglycan synthesis</keyword>
<accession>A0A6N9H933</accession>
<dbReference type="GO" id="GO:0008360">
    <property type="term" value="P:regulation of cell shape"/>
    <property type="evidence" value="ECO:0007669"/>
    <property type="project" value="UniProtKB-KW"/>
</dbReference>
<comment type="similarity">
    <text evidence="16">Belongs to the SEDS family. FtsW subfamily.</text>
</comment>
<keyword evidence="3" id="KW-1003">Cell membrane</keyword>
<comment type="catalytic activity">
    <reaction evidence="20">
        <text>[GlcNAc-(1-&gt;4)-Mur2Ac(oyl-L-Ala-gamma-D-Glu-L-Lys-D-Ala-D-Ala)](n)-di-trans,octa-cis-undecaprenyl diphosphate + beta-D-GlcNAc-(1-&gt;4)-Mur2Ac(oyl-L-Ala-gamma-D-Glu-L-Lys-D-Ala-D-Ala)-di-trans,octa-cis-undecaprenyl diphosphate = [GlcNAc-(1-&gt;4)-Mur2Ac(oyl-L-Ala-gamma-D-Glu-L-Lys-D-Ala-D-Ala)](n+1)-di-trans,octa-cis-undecaprenyl diphosphate + di-trans,octa-cis-undecaprenyl diphosphate + H(+)</text>
        <dbReference type="Rhea" id="RHEA:23708"/>
        <dbReference type="Rhea" id="RHEA-COMP:9602"/>
        <dbReference type="Rhea" id="RHEA-COMP:9603"/>
        <dbReference type="ChEBI" id="CHEBI:15378"/>
        <dbReference type="ChEBI" id="CHEBI:58405"/>
        <dbReference type="ChEBI" id="CHEBI:60033"/>
        <dbReference type="ChEBI" id="CHEBI:78435"/>
        <dbReference type="EC" id="2.4.99.28"/>
    </reaction>
</comment>
<evidence type="ECO:0000256" key="7">
    <source>
        <dbReference type="ARBA" id="ARBA00022692"/>
    </source>
</evidence>
<evidence type="ECO:0000313" key="24">
    <source>
        <dbReference type="Proteomes" id="UP000469215"/>
    </source>
</evidence>
<evidence type="ECO:0000256" key="14">
    <source>
        <dbReference type="ARBA" id="ARBA00032370"/>
    </source>
</evidence>
<dbReference type="Proteomes" id="UP000469215">
    <property type="component" value="Unassembled WGS sequence"/>
</dbReference>
<keyword evidence="6" id="KW-0808">Transferase</keyword>
<evidence type="ECO:0000256" key="10">
    <source>
        <dbReference type="ARBA" id="ARBA00022989"/>
    </source>
</evidence>
<comment type="function">
    <text evidence="21">Peptidoglycan polymerase that is essential for cell division.</text>
</comment>
<keyword evidence="24" id="KW-1185">Reference proteome</keyword>
<dbReference type="PANTHER" id="PTHR30474">
    <property type="entry name" value="CELL CYCLE PROTEIN"/>
    <property type="match status" value="1"/>
</dbReference>
<dbReference type="GO" id="GO:0032153">
    <property type="term" value="C:cell division site"/>
    <property type="evidence" value="ECO:0007669"/>
    <property type="project" value="TreeGrafter"/>
</dbReference>
<feature type="transmembrane region" description="Helical" evidence="22">
    <location>
        <begin position="76"/>
        <end position="97"/>
    </location>
</feature>
<keyword evidence="7 22" id="KW-0812">Transmembrane</keyword>
<dbReference type="InterPro" id="IPR001182">
    <property type="entry name" value="FtsW/RodA"/>
</dbReference>
<dbReference type="GO" id="GO:0009252">
    <property type="term" value="P:peptidoglycan biosynthetic process"/>
    <property type="evidence" value="ECO:0007669"/>
    <property type="project" value="UniProtKB-KW"/>
</dbReference>
<dbReference type="InterPro" id="IPR018365">
    <property type="entry name" value="Cell_cycle_FtsW-rel_CS"/>
</dbReference>
<keyword evidence="4" id="KW-0132">Cell division</keyword>
<keyword evidence="12" id="KW-0131">Cell cycle</keyword>
<evidence type="ECO:0000256" key="5">
    <source>
        <dbReference type="ARBA" id="ARBA00022676"/>
    </source>
</evidence>
<evidence type="ECO:0000256" key="22">
    <source>
        <dbReference type="SAM" id="Phobius"/>
    </source>
</evidence>
<dbReference type="RefSeq" id="WP_160953760.1">
    <property type="nucleotide sequence ID" value="NZ_WWEQ01000047.1"/>
</dbReference>
<evidence type="ECO:0000256" key="18">
    <source>
        <dbReference type="ARBA" id="ARBA00041418"/>
    </source>
</evidence>
<evidence type="ECO:0000256" key="15">
    <source>
        <dbReference type="ARBA" id="ARBA00033270"/>
    </source>
</evidence>
<evidence type="ECO:0000256" key="12">
    <source>
        <dbReference type="ARBA" id="ARBA00023306"/>
    </source>
</evidence>
<evidence type="ECO:0000313" key="23">
    <source>
        <dbReference type="EMBL" id="MYM20341.1"/>
    </source>
</evidence>
<evidence type="ECO:0000256" key="19">
    <source>
        <dbReference type="ARBA" id="ARBA00044770"/>
    </source>
</evidence>
<evidence type="ECO:0000256" key="9">
    <source>
        <dbReference type="ARBA" id="ARBA00022984"/>
    </source>
</evidence>
<feature type="transmembrane region" description="Helical" evidence="22">
    <location>
        <begin position="109"/>
        <end position="127"/>
    </location>
</feature>
<evidence type="ECO:0000256" key="21">
    <source>
        <dbReference type="ARBA" id="ARBA00049966"/>
    </source>
</evidence>
<feature type="transmembrane region" description="Helical" evidence="22">
    <location>
        <begin position="147"/>
        <end position="165"/>
    </location>
</feature>
<dbReference type="InterPro" id="IPR013437">
    <property type="entry name" value="FtsW"/>
</dbReference>
<evidence type="ECO:0000256" key="11">
    <source>
        <dbReference type="ARBA" id="ARBA00023136"/>
    </source>
</evidence>
<dbReference type="GO" id="GO:0008955">
    <property type="term" value="F:peptidoglycan glycosyltransferase activity"/>
    <property type="evidence" value="ECO:0007669"/>
    <property type="project" value="UniProtKB-EC"/>
</dbReference>
<dbReference type="GO" id="GO:0005886">
    <property type="term" value="C:plasma membrane"/>
    <property type="evidence" value="ECO:0007669"/>
    <property type="project" value="UniProtKB-SubCell"/>
</dbReference>
<dbReference type="AlphaFoldDB" id="A0A6N9H933"/>
<dbReference type="GO" id="GO:0051301">
    <property type="term" value="P:cell division"/>
    <property type="evidence" value="ECO:0007669"/>
    <property type="project" value="UniProtKB-KW"/>
</dbReference>
<evidence type="ECO:0000256" key="1">
    <source>
        <dbReference type="ARBA" id="ARBA00004651"/>
    </source>
</evidence>
<feature type="transmembrane region" description="Helical" evidence="22">
    <location>
        <begin position="177"/>
        <end position="194"/>
    </location>
</feature>
<dbReference type="EC" id="2.4.99.28" evidence="19"/>
<dbReference type="PROSITE" id="PS00428">
    <property type="entry name" value="FTSW_RODA_SPOVE"/>
    <property type="match status" value="1"/>
</dbReference>
<keyword evidence="13" id="KW-0961">Cell wall biogenesis/degradation</keyword>
<evidence type="ECO:0000256" key="2">
    <source>
        <dbReference type="ARBA" id="ARBA00004752"/>
    </source>
</evidence>
<evidence type="ECO:0000256" key="16">
    <source>
        <dbReference type="ARBA" id="ARBA00038053"/>
    </source>
</evidence>
<organism evidence="23 24">
    <name type="scientific">Brevibacterium rongguiense</name>
    <dbReference type="NCBI Taxonomy" id="2695267"/>
    <lineage>
        <taxon>Bacteria</taxon>
        <taxon>Bacillati</taxon>
        <taxon>Actinomycetota</taxon>
        <taxon>Actinomycetes</taxon>
        <taxon>Micrococcales</taxon>
        <taxon>Brevibacteriaceae</taxon>
        <taxon>Brevibacterium</taxon>
    </lineage>
</organism>
<dbReference type="EMBL" id="WWEQ01000047">
    <property type="protein sequence ID" value="MYM20341.1"/>
    <property type="molecule type" value="Genomic_DNA"/>
</dbReference>
<gene>
    <name evidence="23" type="primary">ftsW</name>
    <name evidence="23" type="ORF">GSY69_10280</name>
</gene>
<evidence type="ECO:0000256" key="6">
    <source>
        <dbReference type="ARBA" id="ARBA00022679"/>
    </source>
</evidence>
<sequence>MTAVREAPERSAAPAPPRARLADHVRGWFSQVRRLLGLPVASYYLILFAVLVLTGFGLVMVLSASSITSYDGGKGSSFSIVARQGAFALGGLALMFACSRAPVRLWQALAPWAMAGGLIIQVLPLLPGLGATVNGNRSWIHLGSLQLQPAEFVKLALALFLGAFLGRRIGQLTRLRALLPIVLTVGASVGLVLLGHDLGTGIILMLTAAGALFVGGLRKRYLLLFGAGAVALVGAMVLTSANRMSRIQAVITGHATEGGDSLGDHWQSDHGLYALASGGWTGVGLGASREKWSWLPEAHNDFIFAIVGEELGLLGTFAVIGVFVILACGLVRVICRTSDRMVQATTGGIFLWIIGQAAVNIGVVCGILPVIGVPLPFVSYGGSSLISTLLAAGIVLSFARAEPGAAEALRRRGASVRASLSIFARQPRGN</sequence>